<dbReference type="Pfam" id="PF00106">
    <property type="entry name" value="adh_short"/>
    <property type="match status" value="1"/>
</dbReference>
<gene>
    <name evidence="4" type="ORF">TDIB3V08_LOCUS7247</name>
</gene>
<comment type="similarity">
    <text evidence="1">Belongs to the short-chain dehydrogenases/reductases (SDR) family.</text>
</comment>
<accession>A0A7R8VM29</accession>
<dbReference type="PANTHER" id="PTHR43899:SF13">
    <property type="entry name" value="RH59310P"/>
    <property type="match status" value="1"/>
</dbReference>
<dbReference type="GO" id="GO:0005783">
    <property type="term" value="C:endoplasmic reticulum"/>
    <property type="evidence" value="ECO:0007669"/>
    <property type="project" value="TreeGrafter"/>
</dbReference>
<organism evidence="4">
    <name type="scientific">Timema douglasi</name>
    <name type="common">Walking stick</name>
    <dbReference type="NCBI Taxonomy" id="61478"/>
    <lineage>
        <taxon>Eukaryota</taxon>
        <taxon>Metazoa</taxon>
        <taxon>Ecdysozoa</taxon>
        <taxon>Arthropoda</taxon>
        <taxon>Hexapoda</taxon>
        <taxon>Insecta</taxon>
        <taxon>Pterygota</taxon>
        <taxon>Neoptera</taxon>
        <taxon>Polyneoptera</taxon>
        <taxon>Phasmatodea</taxon>
        <taxon>Timematodea</taxon>
        <taxon>Timematoidea</taxon>
        <taxon>Timematidae</taxon>
        <taxon>Timema</taxon>
    </lineage>
</organism>
<dbReference type="SUPFAM" id="SSF51735">
    <property type="entry name" value="NAD(P)-binding Rossmann-fold domains"/>
    <property type="match status" value="1"/>
</dbReference>
<dbReference type="FunFam" id="3.40.50.720:FF:000137">
    <property type="entry name" value="Hydroxysteroid (17-beta) dehydrogenase 3"/>
    <property type="match status" value="1"/>
</dbReference>
<keyword evidence="2" id="KW-0521">NADP</keyword>
<dbReference type="CDD" id="cd05356">
    <property type="entry name" value="17beta-HSD1_like_SDR_c"/>
    <property type="match status" value="1"/>
</dbReference>
<dbReference type="Gene3D" id="3.40.50.720">
    <property type="entry name" value="NAD(P)-binding Rossmann-like Domain"/>
    <property type="match status" value="1"/>
</dbReference>
<dbReference type="InterPro" id="IPR036291">
    <property type="entry name" value="NAD(P)-bd_dom_sf"/>
</dbReference>
<dbReference type="PIRSF" id="PIRSF000126">
    <property type="entry name" value="11-beta-HSD1"/>
    <property type="match status" value="1"/>
</dbReference>
<evidence type="ECO:0000256" key="3">
    <source>
        <dbReference type="ARBA" id="ARBA00023002"/>
    </source>
</evidence>
<evidence type="ECO:0000256" key="1">
    <source>
        <dbReference type="ARBA" id="ARBA00006484"/>
    </source>
</evidence>
<evidence type="ECO:0000256" key="2">
    <source>
        <dbReference type="ARBA" id="ARBA00022857"/>
    </source>
</evidence>
<keyword evidence="3" id="KW-0560">Oxidoreductase</keyword>
<dbReference type="PANTHER" id="PTHR43899">
    <property type="entry name" value="RH59310P"/>
    <property type="match status" value="1"/>
</dbReference>
<name>A0A7R8VM29_TIMDO</name>
<dbReference type="AlphaFoldDB" id="A0A7R8VM29"/>
<protein>
    <recommendedName>
        <fullName evidence="5">Steroid dehydrogenase</fullName>
    </recommendedName>
</protein>
<proteinExistence type="inferred from homology"/>
<dbReference type="InterPro" id="IPR002347">
    <property type="entry name" value="SDR_fam"/>
</dbReference>
<dbReference type="PRINTS" id="PR00081">
    <property type="entry name" value="GDHRDH"/>
</dbReference>
<dbReference type="EMBL" id="OA567991">
    <property type="protein sequence ID" value="CAD7201042.1"/>
    <property type="molecule type" value="Genomic_DNA"/>
</dbReference>
<dbReference type="GO" id="GO:0016491">
    <property type="term" value="F:oxidoreductase activity"/>
    <property type="evidence" value="ECO:0007669"/>
    <property type="project" value="UniProtKB-KW"/>
</dbReference>
<evidence type="ECO:0008006" key="5">
    <source>
        <dbReference type="Google" id="ProtNLM"/>
    </source>
</evidence>
<evidence type="ECO:0000313" key="4">
    <source>
        <dbReference type="EMBL" id="CAD7201042.1"/>
    </source>
</evidence>
<sequence>MFTILEGVGLVCITVVGLQFCRIIYRITYNSIIGPFFKKNVDFTQYGRWAVITGATDGIGRAYAEALAKQGMDIVLISRNMSKLEAVSEALEKTHQVKTVIIEADFTDPSPTMYNHIEKELVVLKPPPIVLINNVGMSYPYPEYFLDLPDRDQRFMDIINCNILSVTNMCKMIIPNMFDNGKGVVINISSTAALIPSPMLTVYAASKVCFHIFPPYLTIHTGYACLLILVR</sequence>
<dbReference type="InterPro" id="IPR051019">
    <property type="entry name" value="VLCFA-Steroid_DH"/>
</dbReference>
<reference evidence="4" key="1">
    <citation type="submission" date="2020-11" db="EMBL/GenBank/DDBJ databases">
        <authorList>
            <person name="Tran Van P."/>
        </authorList>
    </citation>
    <scope>NUCLEOTIDE SEQUENCE</scope>
</reference>